<proteinExistence type="predicted"/>
<accession>A0A7J3MWL8</accession>
<dbReference type="AlphaFoldDB" id="A0A7J3MWL8"/>
<reference evidence="2" key="1">
    <citation type="journal article" date="2020" name="mSystems">
        <title>Genome- and Community-Level Interaction Insights into Carbon Utilization and Element Cycling Functions of Hydrothermarchaeota in Hydrothermal Sediment.</title>
        <authorList>
            <person name="Zhou Z."/>
            <person name="Liu Y."/>
            <person name="Xu W."/>
            <person name="Pan J."/>
            <person name="Luo Z.H."/>
            <person name="Li M."/>
        </authorList>
    </citation>
    <scope>NUCLEOTIDE SEQUENCE [LARGE SCALE GENOMIC DNA]</scope>
    <source>
        <strain evidence="1">SpSt-629</strain>
        <strain evidence="2">SpSt-688</strain>
    </source>
</reference>
<sequence length="130" mass="14630">MDTVKEDFENVEAKSYEYEEKQEKTDIKKLLAVVPPPSAILSKNRKVVKEKRIRLVYDSSIGKDEAKIPSGLAKELGVKDFIEISIAGRKRFRFRALIADDVSGDVVHVNPELMKIHGVADKSICTIRST</sequence>
<dbReference type="EMBL" id="DTAU01000137">
    <property type="protein sequence ID" value="HFQ79451.1"/>
    <property type="molecule type" value="Genomic_DNA"/>
</dbReference>
<evidence type="ECO:0008006" key="3">
    <source>
        <dbReference type="Google" id="ProtNLM"/>
    </source>
</evidence>
<evidence type="ECO:0000313" key="1">
    <source>
        <dbReference type="EMBL" id="HFQ79451.1"/>
    </source>
</evidence>
<organism evidence="2">
    <name type="scientific">Ignisphaera aggregans</name>
    <dbReference type="NCBI Taxonomy" id="334771"/>
    <lineage>
        <taxon>Archaea</taxon>
        <taxon>Thermoproteota</taxon>
        <taxon>Thermoprotei</taxon>
        <taxon>Desulfurococcales</taxon>
        <taxon>Desulfurococcaceae</taxon>
        <taxon>Ignisphaera</taxon>
    </lineage>
</organism>
<comment type="caution">
    <text evidence="2">The sequence shown here is derived from an EMBL/GenBank/DDBJ whole genome shotgun (WGS) entry which is preliminary data.</text>
</comment>
<protein>
    <recommendedName>
        <fullName evidence="3">30S ribosomal protein S6e</fullName>
    </recommendedName>
</protein>
<name>A0A7J3MWL8_9CREN</name>
<dbReference type="EMBL" id="DTDH01000009">
    <property type="protein sequence ID" value="HGT97889.1"/>
    <property type="molecule type" value="Genomic_DNA"/>
</dbReference>
<evidence type="ECO:0000313" key="2">
    <source>
        <dbReference type="EMBL" id="HGT97889.1"/>
    </source>
</evidence>
<gene>
    <name evidence="1" type="ORF">ENT99_07145</name>
    <name evidence="2" type="ORF">ENU64_00470</name>
</gene>